<reference evidence="3 4" key="1">
    <citation type="submission" date="2023-04" db="EMBL/GenBank/DDBJ databases">
        <title>Forest soil microbial communities from Buena Vista Peninsula, Colon Province, Panama.</title>
        <authorList>
            <person name="Bouskill N."/>
        </authorList>
    </citation>
    <scope>NUCLEOTIDE SEQUENCE [LARGE SCALE GENOMIC DNA]</scope>
    <source>
        <strain evidence="3 4">CFH S0262</strain>
    </source>
</reference>
<dbReference type="Gene3D" id="2.60.40.230">
    <property type="entry name" value="Neocarzinostatin-like"/>
    <property type="match status" value="3"/>
</dbReference>
<feature type="signal peptide" evidence="2">
    <location>
        <begin position="1"/>
        <end position="29"/>
    </location>
</feature>
<dbReference type="SUPFAM" id="SSF49319">
    <property type="entry name" value="Actinoxanthin-like"/>
    <property type="match status" value="3"/>
</dbReference>
<feature type="compositionally biased region" description="Polar residues" evidence="1">
    <location>
        <begin position="42"/>
        <end position="56"/>
    </location>
</feature>
<feature type="region of interest" description="Disordered" evidence="1">
    <location>
        <begin position="37"/>
        <end position="56"/>
    </location>
</feature>
<feature type="chain" id="PRO_5045958407" description="IPT/TIG domain-containing protein" evidence="2">
    <location>
        <begin position="30"/>
        <end position="455"/>
    </location>
</feature>
<evidence type="ECO:0000256" key="1">
    <source>
        <dbReference type="SAM" id="MobiDB-lite"/>
    </source>
</evidence>
<dbReference type="RefSeq" id="WP_280761114.1">
    <property type="nucleotide sequence ID" value="NZ_JARXVC010000007.1"/>
</dbReference>
<organism evidence="3 4">
    <name type="scientific">Prescottella agglutinans</name>
    <dbReference type="NCBI Taxonomy" id="1644129"/>
    <lineage>
        <taxon>Bacteria</taxon>
        <taxon>Bacillati</taxon>
        <taxon>Actinomycetota</taxon>
        <taxon>Actinomycetes</taxon>
        <taxon>Mycobacteriales</taxon>
        <taxon>Nocardiaceae</taxon>
        <taxon>Prescottella</taxon>
    </lineage>
</organism>
<evidence type="ECO:0008006" key="5">
    <source>
        <dbReference type="Google" id="ProtNLM"/>
    </source>
</evidence>
<dbReference type="EMBL" id="JARXVC010000007">
    <property type="protein sequence ID" value="MDH6281797.1"/>
    <property type="molecule type" value="Genomic_DNA"/>
</dbReference>
<dbReference type="PROSITE" id="PS51257">
    <property type="entry name" value="PROKAR_LIPOPROTEIN"/>
    <property type="match status" value="1"/>
</dbReference>
<sequence>MRAFTKSAVVAVAATIACTLPMGVAAAQASPFGSLGSLGSSDPGTENPGTENPVPQVTVSKSADIAAAGENITISGTSFDGAAAGTGLYVGVIQDDKWSPTDASAWGTQTFVRPTQIVGGAWSTTLNVKAIEGGADCLANACSIYTVMAHGSADRSQDTKTPITFAPPVVVPAGPAVTVSKTAGLTDGETLTITGTGFGRGGQGIYVGLAQADKYSPSSSSAFNSSAWIKAAQIVDGGFTTTLKATAIKGDANCFENACSIYTLADHYSLSDRTQDTQTPVTFVPPVVVPTGPAVTASKTQNIAAAGEDITITGTGFDGAAAGTGLYVGVIQDDTWSPTDASAWGAQTFVRPTQIAGGAWSTTLNVKAIQGGADCVANACSIYTVMAHGSADRSQDTKTPITFAPAAANAVVDAPAIQNVASVESDAGKGLPVAPLAVGGAIAVGLTALALRRRA</sequence>
<accession>A0ABT6MBW4</accession>
<keyword evidence="2" id="KW-0732">Signal</keyword>
<dbReference type="InterPro" id="IPR027273">
    <property type="entry name" value="Neocarzinostatin-like"/>
</dbReference>
<evidence type="ECO:0000313" key="3">
    <source>
        <dbReference type="EMBL" id="MDH6281797.1"/>
    </source>
</evidence>
<comment type="caution">
    <text evidence="3">The sequence shown here is derived from an EMBL/GenBank/DDBJ whole genome shotgun (WGS) entry which is preliminary data.</text>
</comment>
<dbReference type="Proteomes" id="UP001160334">
    <property type="component" value="Unassembled WGS sequence"/>
</dbReference>
<evidence type="ECO:0000313" key="4">
    <source>
        <dbReference type="Proteomes" id="UP001160334"/>
    </source>
</evidence>
<proteinExistence type="predicted"/>
<protein>
    <recommendedName>
        <fullName evidence="5">IPT/TIG domain-containing protein</fullName>
    </recommendedName>
</protein>
<evidence type="ECO:0000256" key="2">
    <source>
        <dbReference type="SAM" id="SignalP"/>
    </source>
</evidence>
<name>A0ABT6MBW4_9NOCA</name>
<keyword evidence="4" id="KW-1185">Reference proteome</keyword>
<gene>
    <name evidence="3" type="ORF">M2280_003019</name>
</gene>